<keyword evidence="2" id="KW-1133">Transmembrane helix</keyword>
<dbReference type="AlphaFoldDB" id="A0A0G2EVN8"/>
<dbReference type="Proteomes" id="UP000053317">
    <property type="component" value="Unassembled WGS sequence"/>
</dbReference>
<organism evidence="3 4">
    <name type="scientific">Phaeomoniella chlamydospora</name>
    <name type="common">Phaeoacremonium chlamydosporum</name>
    <dbReference type="NCBI Taxonomy" id="158046"/>
    <lineage>
        <taxon>Eukaryota</taxon>
        <taxon>Fungi</taxon>
        <taxon>Dikarya</taxon>
        <taxon>Ascomycota</taxon>
        <taxon>Pezizomycotina</taxon>
        <taxon>Eurotiomycetes</taxon>
        <taxon>Chaetothyriomycetidae</taxon>
        <taxon>Phaeomoniellales</taxon>
        <taxon>Phaeomoniellaceae</taxon>
        <taxon>Phaeomoniella</taxon>
    </lineage>
</organism>
<keyword evidence="2" id="KW-0472">Membrane</keyword>
<reference evidence="3 4" key="1">
    <citation type="submission" date="2015-05" db="EMBL/GenBank/DDBJ databases">
        <title>Distinctive expansion of gene families associated with plant cell wall degradation and secondary metabolism in the genomes of grapevine trunk pathogens.</title>
        <authorList>
            <person name="Lawrence D.P."/>
            <person name="Travadon R."/>
            <person name="Rolshausen P.E."/>
            <person name="Baumgartner K."/>
        </authorList>
    </citation>
    <scope>NUCLEOTIDE SEQUENCE [LARGE SCALE GENOMIC DNA]</scope>
    <source>
        <strain evidence="3">UCRPC4</strain>
    </source>
</reference>
<accession>A0A0G2EVN8</accession>
<evidence type="ECO:0000256" key="2">
    <source>
        <dbReference type="SAM" id="Phobius"/>
    </source>
</evidence>
<feature type="transmembrane region" description="Helical" evidence="2">
    <location>
        <begin position="67"/>
        <end position="88"/>
    </location>
</feature>
<proteinExistence type="predicted"/>
<feature type="region of interest" description="Disordered" evidence="1">
    <location>
        <begin position="1"/>
        <end position="21"/>
    </location>
</feature>
<reference evidence="3 4" key="2">
    <citation type="submission" date="2015-05" db="EMBL/GenBank/DDBJ databases">
        <authorList>
            <person name="Morales-Cruz A."/>
            <person name="Amrine K.C."/>
            <person name="Cantu D."/>
        </authorList>
    </citation>
    <scope>NUCLEOTIDE SEQUENCE [LARGE SCALE GENOMIC DNA]</scope>
    <source>
        <strain evidence="3">UCRPC4</strain>
    </source>
</reference>
<evidence type="ECO:0000313" key="4">
    <source>
        <dbReference type="Proteomes" id="UP000053317"/>
    </source>
</evidence>
<dbReference type="EMBL" id="LCWF01000034">
    <property type="protein sequence ID" value="KKY26752.1"/>
    <property type="molecule type" value="Genomic_DNA"/>
</dbReference>
<feature type="compositionally biased region" description="Basic residues" evidence="1">
    <location>
        <begin position="1"/>
        <end position="12"/>
    </location>
</feature>
<evidence type="ECO:0000313" key="3">
    <source>
        <dbReference type="EMBL" id="KKY26752.1"/>
    </source>
</evidence>
<dbReference type="OrthoDB" id="5421757at2759"/>
<name>A0A0G2EVN8_PHACM</name>
<evidence type="ECO:0000256" key="1">
    <source>
        <dbReference type="SAM" id="MobiDB-lite"/>
    </source>
</evidence>
<keyword evidence="2" id="KW-0812">Transmembrane</keyword>
<sequence>MPRAGPKKHGPKPPKVSKSAALPATNQIPKSFVQAPEKFAPFLDSLPKDGFYLTHIDRTSKEEKRQLFMGPALLNLGFTILLAARVYYAVPQYISLLSVFLGFDSEARVDTEKIPAFDLASLLLRRSGILIFDYALYTLLGKWIVRFITEETSWRWSIGFRPEEIVVRVSKRWHKGLSVKWSPEDERQIGEKVSSAFSFARLQKSALQLVDASFVLETNAMVLATDLVDEGKLDLSDFDRAVFFHYPLAGGWILWCLAEPPSISKDQDDNLSRLRKNLTSKGKEDLFYRYVEIVQYEASRPGDFAVGYQRRAWEEAKKAFASQGVDLNEVKKEMGGGKSMPFFEDTLGHDL</sequence>
<protein>
    <submittedName>
        <fullName evidence="3">Uncharacterized protein</fullName>
    </submittedName>
</protein>
<keyword evidence="4" id="KW-1185">Reference proteome</keyword>
<comment type="caution">
    <text evidence="3">The sequence shown here is derived from an EMBL/GenBank/DDBJ whole genome shotgun (WGS) entry which is preliminary data.</text>
</comment>
<gene>
    <name evidence="3" type="ORF">UCRPC4_g01443</name>
</gene>